<dbReference type="PANTHER" id="PTHR47466:SF1">
    <property type="entry name" value="METALLOPROTEASE MEP1 (AFU_ORTHOLOGUE AFUA_1G07730)-RELATED"/>
    <property type="match status" value="1"/>
</dbReference>
<dbReference type="Pfam" id="PF05572">
    <property type="entry name" value="Peptidase_M43"/>
    <property type="match status" value="1"/>
</dbReference>
<accession>A0A2A9NL30</accession>
<evidence type="ECO:0000256" key="2">
    <source>
        <dbReference type="ARBA" id="ARBA00022670"/>
    </source>
</evidence>
<evidence type="ECO:0000256" key="8">
    <source>
        <dbReference type="ARBA" id="ARBA00023157"/>
    </source>
</evidence>
<keyword evidence="12" id="KW-1185">Reference proteome</keyword>
<proteinExistence type="inferred from homology"/>
<dbReference type="AlphaFoldDB" id="A0A2A9NL30"/>
<gene>
    <name evidence="11" type="ORF">AMATHDRAFT_85277</name>
</gene>
<dbReference type="InterPro" id="IPR008754">
    <property type="entry name" value="Peptidase_M43"/>
</dbReference>
<name>A0A2A9NL30_9AGAR</name>
<evidence type="ECO:0000313" key="12">
    <source>
        <dbReference type="Proteomes" id="UP000242287"/>
    </source>
</evidence>
<keyword evidence="6" id="KW-0862">Zinc</keyword>
<dbReference type="OrthoDB" id="536211at2759"/>
<keyword evidence="9" id="KW-0472">Membrane</keyword>
<feature type="transmembrane region" description="Helical" evidence="9">
    <location>
        <begin position="6"/>
        <end position="28"/>
    </location>
</feature>
<keyword evidence="4" id="KW-0732">Signal</keyword>
<evidence type="ECO:0000259" key="10">
    <source>
        <dbReference type="Pfam" id="PF05572"/>
    </source>
</evidence>
<keyword evidence="9" id="KW-1133">Transmembrane helix</keyword>
<evidence type="ECO:0000256" key="6">
    <source>
        <dbReference type="ARBA" id="ARBA00022833"/>
    </source>
</evidence>
<keyword evidence="2" id="KW-0645">Protease</keyword>
<sequence length="313" mass="35425">MHGEQIPLLSFLVPLNAIALAIFPIRWLSRGVFQSRLSGWGSATKVSISIWHRCGISVSPEHAVEMEEGFQMLKKERSSLTNASVLTQTQTKPIVIDVYWHIVAADIKQSKGWVPEGQLTLQMQELNRGYSQVGVSFRHIHTEYIINTVAFHKMWNDSDIEYNLKAWRRKGGPAALNVYTMLFESSKWLGFATFPQQYTKNPVLDGVILDFRTLPGGKLKRYNLGRTLTHEVGHWLGLFHTFQGGCSEPGDYVSDTPPQRSATYGCPVYSDTCDGGGPDMIHNFMDYSDDICLTMFTPGQGERMFQLMSLYRM</sequence>
<evidence type="ECO:0000313" key="11">
    <source>
        <dbReference type="EMBL" id="PFH51259.1"/>
    </source>
</evidence>
<keyword evidence="5" id="KW-0378">Hydrolase</keyword>
<feature type="domain" description="Peptidase M43 pregnancy-associated plasma-A" evidence="10">
    <location>
        <begin position="177"/>
        <end position="307"/>
    </location>
</feature>
<dbReference type="GO" id="GO:0046872">
    <property type="term" value="F:metal ion binding"/>
    <property type="evidence" value="ECO:0007669"/>
    <property type="project" value="UniProtKB-KW"/>
</dbReference>
<evidence type="ECO:0000256" key="7">
    <source>
        <dbReference type="ARBA" id="ARBA00023049"/>
    </source>
</evidence>
<dbReference type="Proteomes" id="UP000242287">
    <property type="component" value="Unassembled WGS sequence"/>
</dbReference>
<dbReference type="InterPro" id="IPR024079">
    <property type="entry name" value="MetalloPept_cat_dom_sf"/>
</dbReference>
<dbReference type="PANTHER" id="PTHR47466">
    <property type="match status" value="1"/>
</dbReference>
<dbReference type="SUPFAM" id="SSF55486">
    <property type="entry name" value="Metalloproteases ('zincins'), catalytic domain"/>
    <property type="match status" value="1"/>
</dbReference>
<keyword evidence="9" id="KW-0812">Transmembrane</keyword>
<evidence type="ECO:0000256" key="1">
    <source>
        <dbReference type="ARBA" id="ARBA00008721"/>
    </source>
</evidence>
<dbReference type="GO" id="GO:0006508">
    <property type="term" value="P:proteolysis"/>
    <property type="evidence" value="ECO:0007669"/>
    <property type="project" value="UniProtKB-KW"/>
</dbReference>
<protein>
    <recommendedName>
        <fullName evidence="10">Peptidase M43 pregnancy-associated plasma-A domain-containing protein</fullName>
    </recommendedName>
</protein>
<keyword evidence="3" id="KW-0479">Metal-binding</keyword>
<organism evidence="11 12">
    <name type="scientific">Amanita thiersii Skay4041</name>
    <dbReference type="NCBI Taxonomy" id="703135"/>
    <lineage>
        <taxon>Eukaryota</taxon>
        <taxon>Fungi</taxon>
        <taxon>Dikarya</taxon>
        <taxon>Basidiomycota</taxon>
        <taxon>Agaricomycotina</taxon>
        <taxon>Agaricomycetes</taxon>
        <taxon>Agaricomycetidae</taxon>
        <taxon>Agaricales</taxon>
        <taxon>Pluteineae</taxon>
        <taxon>Amanitaceae</taxon>
        <taxon>Amanita</taxon>
    </lineage>
</organism>
<dbReference type="GO" id="GO:0008237">
    <property type="term" value="F:metallopeptidase activity"/>
    <property type="evidence" value="ECO:0007669"/>
    <property type="project" value="UniProtKB-KW"/>
</dbReference>
<evidence type="ECO:0000256" key="9">
    <source>
        <dbReference type="SAM" id="Phobius"/>
    </source>
</evidence>
<comment type="similarity">
    <text evidence="1">Belongs to the peptidase M43B family.</text>
</comment>
<dbReference type="Gene3D" id="3.40.390.10">
    <property type="entry name" value="Collagenase (Catalytic Domain)"/>
    <property type="match status" value="1"/>
</dbReference>
<keyword evidence="8" id="KW-1015">Disulfide bond</keyword>
<evidence type="ECO:0000256" key="5">
    <source>
        <dbReference type="ARBA" id="ARBA00022801"/>
    </source>
</evidence>
<reference evidence="11 12" key="1">
    <citation type="submission" date="2014-02" db="EMBL/GenBank/DDBJ databases">
        <title>Transposable element dynamics among asymbiotic and ectomycorrhizal Amanita fungi.</title>
        <authorList>
            <consortium name="DOE Joint Genome Institute"/>
            <person name="Hess J."/>
            <person name="Skrede I."/>
            <person name="Wolfe B."/>
            <person name="LaButti K."/>
            <person name="Ohm R.A."/>
            <person name="Grigoriev I.V."/>
            <person name="Pringle A."/>
        </authorList>
    </citation>
    <scope>NUCLEOTIDE SEQUENCE [LARGE SCALE GENOMIC DNA]</scope>
    <source>
        <strain evidence="11 12">SKay4041</strain>
    </source>
</reference>
<evidence type="ECO:0000256" key="3">
    <source>
        <dbReference type="ARBA" id="ARBA00022723"/>
    </source>
</evidence>
<dbReference type="EMBL" id="KZ301990">
    <property type="protein sequence ID" value="PFH51259.1"/>
    <property type="molecule type" value="Genomic_DNA"/>
</dbReference>
<dbReference type="CDD" id="cd04275">
    <property type="entry name" value="ZnMc_pappalysin_like"/>
    <property type="match status" value="1"/>
</dbReference>
<keyword evidence="7" id="KW-0482">Metalloprotease</keyword>
<evidence type="ECO:0000256" key="4">
    <source>
        <dbReference type="ARBA" id="ARBA00022729"/>
    </source>
</evidence>